<dbReference type="SUPFAM" id="SSF81891">
    <property type="entry name" value="Poly A polymerase C-terminal region-like"/>
    <property type="match status" value="1"/>
</dbReference>
<comment type="caution">
    <text evidence="3">The sequence shown here is derived from an EMBL/GenBank/DDBJ whole genome shotgun (WGS) entry which is preliminary data.</text>
</comment>
<organism evidence="3 4">
    <name type="scientific">Rhodoblastus acidophilus</name>
    <name type="common">Rhodopseudomonas acidophila</name>
    <dbReference type="NCBI Taxonomy" id="1074"/>
    <lineage>
        <taxon>Bacteria</taxon>
        <taxon>Pseudomonadati</taxon>
        <taxon>Pseudomonadota</taxon>
        <taxon>Alphaproteobacteria</taxon>
        <taxon>Hyphomicrobiales</taxon>
        <taxon>Rhodoblastaceae</taxon>
        <taxon>Rhodoblastus</taxon>
    </lineage>
</organism>
<dbReference type="PANTHER" id="PTHR47545">
    <property type="entry name" value="MULTIFUNCTIONAL CCA PROTEIN"/>
    <property type="match status" value="1"/>
</dbReference>
<gene>
    <name evidence="3" type="ORF">GJ654_02610</name>
</gene>
<dbReference type="OrthoDB" id="9805698at2"/>
<keyword evidence="1" id="KW-0547">Nucleotide-binding</keyword>
<keyword evidence="3" id="KW-0808">Transferase</keyword>
<dbReference type="GO" id="GO:0000166">
    <property type="term" value="F:nucleotide binding"/>
    <property type="evidence" value="ECO:0007669"/>
    <property type="project" value="UniProtKB-KW"/>
</dbReference>
<evidence type="ECO:0000259" key="2">
    <source>
        <dbReference type="Pfam" id="PF12627"/>
    </source>
</evidence>
<dbReference type="InterPro" id="IPR032828">
    <property type="entry name" value="PolyA_RNA-bd"/>
</dbReference>
<sequence>MSRSRCRVSFARKWRRSGKTLAGLAAKRSLEAALSIFAQFDPGLGLIRHVALLAEGAAPDPEELDLLARQAEAGFLLDIPPENLWPEFSRALMGRAPGRMLHYLHDIGALEQLLPEVAALYGVPQIAAEPASVDLGDLIEAALDEAAKISAPLAVRFALLVKDVGKSDSPREHLPAHYRHVERGAPRLLALAERLDAPQDCRELAMQALHECERAHKISRMRAGPLAMLLERNGAFDAPERFDHFLSVCACDYRAYPGRAGAPYPKARLIDAALRACREIDAPPTNIEALREARAAAVALALDSCGER</sequence>
<accession>A0A6N8DHJ6</accession>
<reference evidence="3 4" key="1">
    <citation type="submission" date="2019-11" db="EMBL/GenBank/DDBJ databases">
        <title>Whole-genome sequence of a Rhodoblastus acidophilus DSM 142.</title>
        <authorList>
            <person name="Kyndt J.A."/>
            <person name="Meyer T.E."/>
        </authorList>
    </citation>
    <scope>NUCLEOTIDE SEQUENCE [LARGE SCALE GENOMIC DNA]</scope>
    <source>
        <strain evidence="3 4">DSM 142</strain>
    </source>
</reference>
<name>A0A6N8DHJ6_RHOAC</name>
<protein>
    <submittedName>
        <fullName evidence="3">tRNA nucleotidyltransferase</fullName>
    </submittedName>
</protein>
<dbReference type="GO" id="GO:0016740">
    <property type="term" value="F:transferase activity"/>
    <property type="evidence" value="ECO:0007669"/>
    <property type="project" value="UniProtKB-KW"/>
</dbReference>
<dbReference type="Gene3D" id="1.10.3090.10">
    <property type="entry name" value="cca-adding enzyme, domain 2"/>
    <property type="match status" value="1"/>
</dbReference>
<dbReference type="InterPro" id="IPR050124">
    <property type="entry name" value="tRNA_CCA-adding_enzyme"/>
</dbReference>
<dbReference type="Pfam" id="PF12627">
    <property type="entry name" value="PolyA_pol_RNAbd"/>
    <property type="match status" value="1"/>
</dbReference>
<evidence type="ECO:0000313" key="4">
    <source>
        <dbReference type="Proteomes" id="UP000439113"/>
    </source>
</evidence>
<feature type="domain" description="tRNA nucleotidyltransferase/poly(A) polymerase RNA and SrmB- binding" evidence="2">
    <location>
        <begin position="72"/>
        <end position="119"/>
    </location>
</feature>
<dbReference type="AlphaFoldDB" id="A0A6N8DHJ6"/>
<dbReference type="EMBL" id="WNKS01000002">
    <property type="protein sequence ID" value="MTV29882.1"/>
    <property type="molecule type" value="Genomic_DNA"/>
</dbReference>
<evidence type="ECO:0000256" key="1">
    <source>
        <dbReference type="ARBA" id="ARBA00022741"/>
    </source>
</evidence>
<dbReference type="PANTHER" id="PTHR47545:SF1">
    <property type="entry name" value="MULTIFUNCTIONAL CCA PROTEIN"/>
    <property type="match status" value="1"/>
</dbReference>
<proteinExistence type="predicted"/>
<evidence type="ECO:0000313" key="3">
    <source>
        <dbReference type="EMBL" id="MTV29882.1"/>
    </source>
</evidence>
<dbReference type="Proteomes" id="UP000439113">
    <property type="component" value="Unassembled WGS sequence"/>
</dbReference>